<evidence type="ECO:0000256" key="1">
    <source>
        <dbReference type="SAM" id="MobiDB-lite"/>
    </source>
</evidence>
<protein>
    <submittedName>
        <fullName evidence="2">Uncharacterized protein</fullName>
    </submittedName>
</protein>
<feature type="region of interest" description="Disordered" evidence="1">
    <location>
        <begin position="1"/>
        <end position="115"/>
    </location>
</feature>
<name>A0AAN9K878_CLITE</name>
<feature type="compositionally biased region" description="Low complexity" evidence="1">
    <location>
        <begin position="15"/>
        <end position="31"/>
    </location>
</feature>
<comment type="caution">
    <text evidence="2">The sequence shown here is derived from an EMBL/GenBank/DDBJ whole genome shotgun (WGS) entry which is preliminary data.</text>
</comment>
<feature type="compositionally biased region" description="Basic residues" evidence="1">
    <location>
        <begin position="52"/>
        <end position="63"/>
    </location>
</feature>
<gene>
    <name evidence="2" type="ORF">RJT34_10224</name>
</gene>
<evidence type="ECO:0000313" key="3">
    <source>
        <dbReference type="Proteomes" id="UP001359559"/>
    </source>
</evidence>
<sequence length="210" mass="23442">MPPRKRKATEPQKPSSSTSRVTRSAVRLTRSAARRASEAGASVRFFTEAPPFRRRNNPPRRRDHPPPNPEPNPEPEPNPNPISEPNPEPNPNPNPEPNPNPNPEPNPNPNPEPNPNPNLIIVIEHCATETEVLIFCIWNCMFSLPSTQDDSFGARATEAKEGLESRAPNVTVKVNPKRKMKPPFQAMVDLDIDQVITDIIESVNEEENNP</sequence>
<proteinExistence type="predicted"/>
<evidence type="ECO:0000313" key="2">
    <source>
        <dbReference type="EMBL" id="KAK7311836.1"/>
    </source>
</evidence>
<dbReference type="Proteomes" id="UP001359559">
    <property type="component" value="Unassembled WGS sequence"/>
</dbReference>
<keyword evidence="3" id="KW-1185">Reference proteome</keyword>
<reference evidence="2 3" key="1">
    <citation type="submission" date="2024-01" db="EMBL/GenBank/DDBJ databases">
        <title>The genomes of 5 underutilized Papilionoideae crops provide insights into root nodulation and disease resistance.</title>
        <authorList>
            <person name="Yuan L."/>
        </authorList>
    </citation>
    <scope>NUCLEOTIDE SEQUENCE [LARGE SCALE GENOMIC DNA]</scope>
    <source>
        <strain evidence="2">LY-2023</strain>
        <tissue evidence="2">Leaf</tissue>
    </source>
</reference>
<accession>A0AAN9K878</accession>
<organism evidence="2 3">
    <name type="scientific">Clitoria ternatea</name>
    <name type="common">Butterfly pea</name>
    <dbReference type="NCBI Taxonomy" id="43366"/>
    <lineage>
        <taxon>Eukaryota</taxon>
        <taxon>Viridiplantae</taxon>
        <taxon>Streptophyta</taxon>
        <taxon>Embryophyta</taxon>
        <taxon>Tracheophyta</taxon>
        <taxon>Spermatophyta</taxon>
        <taxon>Magnoliopsida</taxon>
        <taxon>eudicotyledons</taxon>
        <taxon>Gunneridae</taxon>
        <taxon>Pentapetalae</taxon>
        <taxon>rosids</taxon>
        <taxon>fabids</taxon>
        <taxon>Fabales</taxon>
        <taxon>Fabaceae</taxon>
        <taxon>Papilionoideae</taxon>
        <taxon>50 kb inversion clade</taxon>
        <taxon>NPAAA clade</taxon>
        <taxon>indigoferoid/millettioid clade</taxon>
        <taxon>Phaseoleae</taxon>
        <taxon>Clitoria</taxon>
    </lineage>
</organism>
<feature type="compositionally biased region" description="Pro residues" evidence="1">
    <location>
        <begin position="66"/>
        <end position="115"/>
    </location>
</feature>
<dbReference type="AlphaFoldDB" id="A0AAN9K878"/>
<dbReference type="EMBL" id="JAYKXN010000002">
    <property type="protein sequence ID" value="KAK7311836.1"/>
    <property type="molecule type" value="Genomic_DNA"/>
</dbReference>